<accession>A0AAE9Y6R3</accession>
<organism evidence="7 8">
    <name type="scientific">Iamia majanohamensis</name>
    <dbReference type="NCBI Taxonomy" id="467976"/>
    <lineage>
        <taxon>Bacteria</taxon>
        <taxon>Bacillati</taxon>
        <taxon>Actinomycetota</taxon>
        <taxon>Acidimicrobiia</taxon>
        <taxon>Acidimicrobiales</taxon>
        <taxon>Iamiaceae</taxon>
        <taxon>Iamia</taxon>
    </lineage>
</organism>
<dbReference type="InterPro" id="IPR027417">
    <property type="entry name" value="P-loop_NTPase"/>
</dbReference>
<evidence type="ECO:0000256" key="4">
    <source>
        <dbReference type="ARBA" id="ARBA00023163"/>
    </source>
</evidence>
<name>A0AAE9Y6R3_9ACTN</name>
<dbReference type="SUPFAM" id="SSF46894">
    <property type="entry name" value="C-terminal effector domain of the bipartite response regulators"/>
    <property type="match status" value="1"/>
</dbReference>
<evidence type="ECO:0000256" key="5">
    <source>
        <dbReference type="PROSITE-ProRule" id="PRU01091"/>
    </source>
</evidence>
<dbReference type="GO" id="GO:0006355">
    <property type="term" value="P:regulation of DNA-templated transcription"/>
    <property type="evidence" value="ECO:0007669"/>
    <property type="project" value="InterPro"/>
</dbReference>
<dbReference type="SUPFAM" id="SSF48452">
    <property type="entry name" value="TPR-like"/>
    <property type="match status" value="1"/>
</dbReference>
<dbReference type="KEGG" id="ima:PO878_03175"/>
<sequence length="1069" mass="111793">MSVLVGEAEVDLGGAQRRAVLAQLALTPARVVTSPTLVAGLWGDDPPDTARKAVQVQVSRLRAGLPHGTIATHGDGYLLDVDPLRTDLGRFEDLVARAEARRRDGEVEAAAALLRSALGLWRGPALADVAEAPFAVAASARLEGARWHALTSRIGDDLALGRHAAVVPELEALVHEHPLREELWAQLMVALYRTGRQADALRAFHRARTVLADELGLAPGPALCDLEAAILAHDLPEVGAPGLGAGVVPTGGPVDLRPPDTLVGRDADLATLLGALDAAGRGVGPGLVAVRGEEGLGKSSLIATFAARARGRALVVAGRCREHVAVPFGPWVEVLDQLGATEALDALAGRPDDDTSAEWRRTRFFTAVVDCLRAAGRDVPLVVVLDDLHWSDDGTVALLLHALDELARDPVLVVGAWRDREVGVGHPVVRALQSAARRGAPSLELGPLTRADIADLVAALPGLDDPADGSLDVAGHVLDVTSGVPLFVADVLAHMDPGALERGGEDLAPQLPETARTIVDRRLSEAGPSALPVAHVAAVLSDPIAPDVVADLLPDAGLADVLHALDRLTAAGLLQDGHAGPVFAHGAFRTAVVDDIPSGRRQVLHAAVFRRLGEAGTPPAVLAHHAESAGRLVADHEAAAALRRAGADAAERGAFVDAAAFYGRAVDRTPAGERSAAQVAHADALWRAGDLATAKAVAVAVADAAAREPSAAAEHTWTDAVVLHGTIGAGYGPDDDSVRLVEDALAGVRDPVARARLHVARAYHHAAWGSPASVAHDALRRAQDALPDPCPPDLSADLGFAEGLALLDSPDLDVRRAHAEDLIDRGRSLDQWRTVGRGLRLRGMVQLSAGEVDGLDATVDALIDVAERTGSWMYESDAWRWRAARALAGHDLAGLEAAIGELERLAASPLAGWVMVGTQKVLLQRARGDLEGTLAMVDGLRASLPDTSPWQTDRRLADLYRLDLLAAMGRTDDVAAELRALQPHEELDLCSCRRYPAELALTARAVAVAGRPDEAAALAPRLAPFAGQHVVLGWGEGIIDTFDACHSALRARAAPGAVPAPDVQGERAT</sequence>
<dbReference type="EMBL" id="CP116942">
    <property type="protein sequence ID" value="WCO67725.1"/>
    <property type="molecule type" value="Genomic_DNA"/>
</dbReference>
<dbReference type="Pfam" id="PF00486">
    <property type="entry name" value="Trans_reg_C"/>
    <property type="match status" value="1"/>
</dbReference>
<dbReference type="CDD" id="cd15831">
    <property type="entry name" value="BTAD"/>
    <property type="match status" value="1"/>
</dbReference>
<evidence type="ECO:0000313" key="7">
    <source>
        <dbReference type="EMBL" id="WCO67725.1"/>
    </source>
</evidence>
<dbReference type="SUPFAM" id="SSF52540">
    <property type="entry name" value="P-loop containing nucleoside triphosphate hydrolases"/>
    <property type="match status" value="1"/>
</dbReference>
<dbReference type="InterPro" id="IPR001867">
    <property type="entry name" value="OmpR/PhoB-type_DNA-bd"/>
</dbReference>
<dbReference type="RefSeq" id="WP_272737246.1">
    <property type="nucleotide sequence ID" value="NZ_CP116942.1"/>
</dbReference>
<dbReference type="AlphaFoldDB" id="A0AAE9Y6R3"/>
<dbReference type="Gene3D" id="1.10.10.10">
    <property type="entry name" value="Winged helix-like DNA-binding domain superfamily/Winged helix DNA-binding domain"/>
    <property type="match status" value="1"/>
</dbReference>
<proteinExistence type="inferred from homology"/>
<evidence type="ECO:0000313" key="8">
    <source>
        <dbReference type="Proteomes" id="UP001216390"/>
    </source>
</evidence>
<protein>
    <submittedName>
        <fullName evidence="7">BTAD domain-containing putative transcriptional regulator</fullName>
    </submittedName>
</protein>
<dbReference type="PANTHER" id="PTHR35807:SF1">
    <property type="entry name" value="TRANSCRIPTIONAL REGULATOR REDD"/>
    <property type="match status" value="1"/>
</dbReference>
<gene>
    <name evidence="7" type="ORF">PO878_03175</name>
</gene>
<dbReference type="InterPro" id="IPR016032">
    <property type="entry name" value="Sig_transdc_resp-reg_C-effctor"/>
</dbReference>
<dbReference type="PANTHER" id="PTHR35807">
    <property type="entry name" value="TRANSCRIPTIONAL REGULATOR REDD-RELATED"/>
    <property type="match status" value="1"/>
</dbReference>
<keyword evidence="4" id="KW-0804">Transcription</keyword>
<evidence type="ECO:0000256" key="2">
    <source>
        <dbReference type="ARBA" id="ARBA00023015"/>
    </source>
</evidence>
<dbReference type="SMART" id="SM00862">
    <property type="entry name" value="Trans_reg_C"/>
    <property type="match status" value="1"/>
</dbReference>
<evidence type="ECO:0000256" key="3">
    <source>
        <dbReference type="ARBA" id="ARBA00023125"/>
    </source>
</evidence>
<dbReference type="InterPro" id="IPR005158">
    <property type="entry name" value="BTAD"/>
</dbReference>
<dbReference type="Pfam" id="PF03704">
    <property type="entry name" value="BTAD"/>
    <property type="match status" value="1"/>
</dbReference>
<dbReference type="InterPro" id="IPR051677">
    <property type="entry name" value="AfsR-DnrI-RedD_regulator"/>
</dbReference>
<dbReference type="PROSITE" id="PS51755">
    <property type="entry name" value="OMPR_PHOB"/>
    <property type="match status" value="1"/>
</dbReference>
<keyword evidence="3 5" id="KW-0238">DNA-binding</keyword>
<dbReference type="Proteomes" id="UP001216390">
    <property type="component" value="Chromosome"/>
</dbReference>
<evidence type="ECO:0000256" key="1">
    <source>
        <dbReference type="ARBA" id="ARBA00005820"/>
    </source>
</evidence>
<dbReference type="SMART" id="SM01043">
    <property type="entry name" value="BTAD"/>
    <property type="match status" value="1"/>
</dbReference>
<dbReference type="InterPro" id="IPR036388">
    <property type="entry name" value="WH-like_DNA-bd_sf"/>
</dbReference>
<dbReference type="GO" id="GO:0000160">
    <property type="term" value="P:phosphorelay signal transduction system"/>
    <property type="evidence" value="ECO:0007669"/>
    <property type="project" value="InterPro"/>
</dbReference>
<comment type="similarity">
    <text evidence="1">Belongs to the AfsR/DnrI/RedD regulatory family.</text>
</comment>
<keyword evidence="2" id="KW-0805">Transcription regulation</keyword>
<dbReference type="Gene3D" id="1.25.40.10">
    <property type="entry name" value="Tetratricopeptide repeat domain"/>
    <property type="match status" value="1"/>
</dbReference>
<dbReference type="GO" id="GO:0003677">
    <property type="term" value="F:DNA binding"/>
    <property type="evidence" value="ECO:0007669"/>
    <property type="project" value="UniProtKB-UniRule"/>
</dbReference>
<keyword evidence="8" id="KW-1185">Reference proteome</keyword>
<dbReference type="InterPro" id="IPR011990">
    <property type="entry name" value="TPR-like_helical_dom_sf"/>
</dbReference>
<feature type="domain" description="OmpR/PhoB-type" evidence="6">
    <location>
        <begin position="1"/>
        <end position="81"/>
    </location>
</feature>
<feature type="DNA-binding region" description="OmpR/PhoB-type" evidence="5">
    <location>
        <begin position="1"/>
        <end position="81"/>
    </location>
</feature>
<dbReference type="InterPro" id="IPR041664">
    <property type="entry name" value="AAA_16"/>
</dbReference>
<reference evidence="7" key="1">
    <citation type="submission" date="2023-01" db="EMBL/GenBank/DDBJ databases">
        <title>The diversity of Class Acidimicrobiia in South China Sea sediment environments and the proposal of Iamia marina sp. nov., a novel species of the genus Iamia.</title>
        <authorList>
            <person name="He Y."/>
            <person name="Tian X."/>
        </authorList>
    </citation>
    <scope>NUCLEOTIDE SEQUENCE</scope>
    <source>
        <strain evidence="7">DSM 19957</strain>
    </source>
</reference>
<evidence type="ECO:0000259" key="6">
    <source>
        <dbReference type="PROSITE" id="PS51755"/>
    </source>
</evidence>
<dbReference type="Pfam" id="PF13191">
    <property type="entry name" value="AAA_16"/>
    <property type="match status" value="1"/>
</dbReference>